<dbReference type="GO" id="GO:0102998">
    <property type="term" value="F:4-sulfomuconolactone hydrolase activity"/>
    <property type="evidence" value="ECO:0007669"/>
    <property type="project" value="UniProtKB-EC"/>
</dbReference>
<accession>A0A1L1PS70</accession>
<dbReference type="InterPro" id="IPR053519">
    <property type="entry name" value="SML-Hydrolase"/>
</dbReference>
<keyword evidence="3" id="KW-1185">Reference proteome</keyword>
<keyword evidence="2" id="KW-0378">Hydrolase</keyword>
<proteinExistence type="predicted"/>
<sequence>MSEQAVEVSPKCLGPQHHINPLRFVMPPGSWDTHFHVFGPTTKYPYSETRKYTPPDSPFEEYVKLMLALGIERGVCVHPNIHGPDNSVTLDAVERSEGRFLAIVKIAPDVTLPQLKEMKKKGACGVRFAFNPEHGSGELDTALFDRVVQWCGELDWCVNLHFASNAIHSLAERLSQLTIPTLIDHFGRVHPTKGVDQPDFKTLVDLMRLPHMWVKLTGADRISRNSPSYQDVVPLARTLVDVAPDRVIWGTDWPHSGYFDVKRMPNDGDLTNLLLDFAPSEEQRRRILVDNPSRLFGQVAKGA</sequence>
<dbReference type="NCBIfam" id="NF042924">
    <property type="entry name" value="SlmHylase"/>
    <property type="match status" value="1"/>
</dbReference>
<dbReference type="Gene3D" id="3.20.20.140">
    <property type="entry name" value="Metal-dependent hydrolases"/>
    <property type="match status" value="1"/>
</dbReference>
<dbReference type="PANTHER" id="PTHR35563">
    <property type="entry name" value="BARREL METAL-DEPENDENT HYDROLASE, PUTATIVE (AFU_ORTHOLOGUE AFUA_1G16240)-RELATED"/>
    <property type="match status" value="1"/>
</dbReference>
<evidence type="ECO:0000259" key="1">
    <source>
        <dbReference type="Pfam" id="PF04909"/>
    </source>
</evidence>
<name>A0A1L1PS70_HYDIT</name>
<evidence type="ECO:0000313" key="2">
    <source>
        <dbReference type="EMBL" id="CDN90579.1"/>
    </source>
</evidence>
<dbReference type="AlphaFoldDB" id="A0A1L1PS70"/>
<dbReference type="InterPro" id="IPR032466">
    <property type="entry name" value="Metal_Hydrolase"/>
</dbReference>
<dbReference type="Proteomes" id="UP000028878">
    <property type="component" value="Unassembled WGS sequence"/>
</dbReference>
<protein>
    <submittedName>
        <fullName evidence="2">4-sulfomuconolactone hydrolase</fullName>
        <ecNumber evidence="2">3.1.1.92</ecNumber>
    </submittedName>
</protein>
<organism evidence="2 3">
    <name type="scientific">Hydrogenophaga intermedia</name>
    <dbReference type="NCBI Taxonomy" id="65786"/>
    <lineage>
        <taxon>Bacteria</taxon>
        <taxon>Pseudomonadati</taxon>
        <taxon>Pseudomonadota</taxon>
        <taxon>Betaproteobacteria</taxon>
        <taxon>Burkholderiales</taxon>
        <taxon>Comamonadaceae</taxon>
        <taxon>Hydrogenophaga</taxon>
    </lineage>
</organism>
<dbReference type="InterPro" id="IPR052358">
    <property type="entry name" value="Aro_Compnd_Degr_Hydrolases"/>
</dbReference>
<feature type="domain" description="Amidohydrolase-related" evidence="1">
    <location>
        <begin position="31"/>
        <end position="297"/>
    </location>
</feature>
<dbReference type="SMR" id="A0A1L1PS70"/>
<gene>
    <name evidence="2" type="ORF">BN948_05024</name>
</gene>
<dbReference type="RefSeq" id="WP_081922068.1">
    <property type="nucleotide sequence ID" value="NZ_CCAE010000097.1"/>
</dbReference>
<reference evidence="3" key="2">
    <citation type="submission" date="2014-11" db="EMBL/GenBank/DDBJ databases">
        <title>Draft genome sequence of Hydrogenophaga intermedia S1.</title>
        <authorList>
            <person name="Gan H.M."/>
            <person name="Chew T.H."/>
            <person name="Stolz A."/>
        </authorList>
    </citation>
    <scope>NUCLEOTIDE SEQUENCE [LARGE SCALE GENOMIC DNA]</scope>
    <source>
        <strain evidence="3">S1</strain>
    </source>
</reference>
<dbReference type="KEGG" id="ag:ABH09754"/>
<evidence type="ECO:0000313" key="3">
    <source>
        <dbReference type="Proteomes" id="UP000028878"/>
    </source>
</evidence>
<dbReference type="EC" id="3.1.1.92" evidence="2"/>
<dbReference type="InterPro" id="IPR006680">
    <property type="entry name" value="Amidohydro-rel"/>
</dbReference>
<reference evidence="3" key="1">
    <citation type="submission" date="2014-02" db="EMBL/GenBank/DDBJ databases">
        <authorList>
            <person name="Gan H."/>
        </authorList>
    </citation>
    <scope>NUCLEOTIDE SEQUENCE [LARGE SCALE GENOMIC DNA]</scope>
    <source>
        <strain evidence="3">S1</strain>
    </source>
</reference>
<dbReference type="Pfam" id="PF04909">
    <property type="entry name" value="Amidohydro_2"/>
    <property type="match status" value="1"/>
</dbReference>
<dbReference type="EMBL" id="CCAE010000097">
    <property type="protein sequence ID" value="CDN90579.1"/>
    <property type="molecule type" value="Genomic_DNA"/>
</dbReference>
<dbReference type="PANTHER" id="PTHR35563:SF2">
    <property type="entry name" value="BARREL METAL-DEPENDENT HYDROLASE, PUTATIVE (AFU_ORTHOLOGUE AFUA_1G16240)-RELATED"/>
    <property type="match status" value="1"/>
</dbReference>
<dbReference type="SUPFAM" id="SSF51556">
    <property type="entry name" value="Metallo-dependent hydrolases"/>
    <property type="match status" value="1"/>
</dbReference>